<evidence type="ECO:0000313" key="2">
    <source>
        <dbReference type="EMBL" id="EEF37263.1"/>
    </source>
</evidence>
<gene>
    <name evidence="2" type="ORF">RCOM_0553950</name>
</gene>
<evidence type="ECO:0000313" key="3">
    <source>
        <dbReference type="Proteomes" id="UP000008311"/>
    </source>
</evidence>
<feature type="compositionally biased region" description="Low complexity" evidence="1">
    <location>
        <begin position="98"/>
        <end position="108"/>
    </location>
</feature>
<sequence length="114" mass="12835">MEATNLCKHTNHKENVPPFSSKQANPIIENVPFSSSKKGFRRRVRRPLEDITYFYGSCIQLALAEESESVSASFSVTVSSYASNSKKRKASDEENDRPNPNSNSNSKSLRFGFR</sequence>
<accession>B9SGL7</accession>
<name>B9SGL7_RICCO</name>
<dbReference type="Proteomes" id="UP000008311">
    <property type="component" value="Unassembled WGS sequence"/>
</dbReference>
<feature type="region of interest" description="Disordered" evidence="1">
    <location>
        <begin position="1"/>
        <end position="24"/>
    </location>
</feature>
<organism evidence="2 3">
    <name type="scientific">Ricinus communis</name>
    <name type="common">Castor bean</name>
    <dbReference type="NCBI Taxonomy" id="3988"/>
    <lineage>
        <taxon>Eukaryota</taxon>
        <taxon>Viridiplantae</taxon>
        <taxon>Streptophyta</taxon>
        <taxon>Embryophyta</taxon>
        <taxon>Tracheophyta</taxon>
        <taxon>Spermatophyta</taxon>
        <taxon>Magnoliopsida</taxon>
        <taxon>eudicotyledons</taxon>
        <taxon>Gunneridae</taxon>
        <taxon>Pentapetalae</taxon>
        <taxon>rosids</taxon>
        <taxon>fabids</taxon>
        <taxon>Malpighiales</taxon>
        <taxon>Euphorbiaceae</taxon>
        <taxon>Acalyphoideae</taxon>
        <taxon>Acalypheae</taxon>
        <taxon>Ricinus</taxon>
    </lineage>
</organism>
<evidence type="ECO:0000256" key="1">
    <source>
        <dbReference type="SAM" id="MobiDB-lite"/>
    </source>
</evidence>
<keyword evidence="3" id="KW-1185">Reference proteome</keyword>
<dbReference type="InParanoid" id="B9SGL7"/>
<reference evidence="3" key="1">
    <citation type="journal article" date="2010" name="Nat. Biotechnol.">
        <title>Draft genome sequence of the oilseed species Ricinus communis.</title>
        <authorList>
            <person name="Chan A.P."/>
            <person name="Crabtree J."/>
            <person name="Zhao Q."/>
            <person name="Lorenzi H."/>
            <person name="Orvis J."/>
            <person name="Puiu D."/>
            <person name="Melake-Berhan A."/>
            <person name="Jones K.M."/>
            <person name="Redman J."/>
            <person name="Chen G."/>
            <person name="Cahoon E.B."/>
            <person name="Gedil M."/>
            <person name="Stanke M."/>
            <person name="Haas B.J."/>
            <person name="Wortman J.R."/>
            <person name="Fraser-Liggett C.M."/>
            <person name="Ravel J."/>
            <person name="Rabinowicz P.D."/>
        </authorList>
    </citation>
    <scope>NUCLEOTIDE SEQUENCE [LARGE SCALE GENOMIC DNA]</scope>
    <source>
        <strain evidence="3">cv. Hale</strain>
    </source>
</reference>
<dbReference type="AlphaFoldDB" id="B9SGL7"/>
<dbReference type="eggNOG" id="ENOG502SDFU">
    <property type="taxonomic scope" value="Eukaryota"/>
</dbReference>
<dbReference type="EMBL" id="EQ973954">
    <property type="protein sequence ID" value="EEF37263.1"/>
    <property type="molecule type" value="Genomic_DNA"/>
</dbReference>
<feature type="region of interest" description="Disordered" evidence="1">
    <location>
        <begin position="78"/>
        <end position="114"/>
    </location>
</feature>
<proteinExistence type="predicted"/>
<protein>
    <submittedName>
        <fullName evidence="2">Uncharacterized protein</fullName>
    </submittedName>
</protein>